<dbReference type="PANTHER" id="PTHR47260:SF6">
    <property type="entry name" value="THIOESTERASE DOMAIN-CONTAINING PROTEIN"/>
    <property type="match status" value="1"/>
</dbReference>
<gene>
    <name evidence="3" type="ORF">N658DRAFT_508995</name>
</gene>
<dbReference type="InterPro" id="IPR052061">
    <property type="entry name" value="PTE-AB_protein"/>
</dbReference>
<feature type="region of interest" description="Disordered" evidence="1">
    <location>
        <begin position="1"/>
        <end position="36"/>
    </location>
</feature>
<dbReference type="Proteomes" id="UP001305647">
    <property type="component" value="Unassembled WGS sequence"/>
</dbReference>
<organism evidence="3 4">
    <name type="scientific">Parathielavia hyrcaniae</name>
    <dbReference type="NCBI Taxonomy" id="113614"/>
    <lineage>
        <taxon>Eukaryota</taxon>
        <taxon>Fungi</taxon>
        <taxon>Dikarya</taxon>
        <taxon>Ascomycota</taxon>
        <taxon>Pezizomycotina</taxon>
        <taxon>Sordariomycetes</taxon>
        <taxon>Sordariomycetidae</taxon>
        <taxon>Sordariales</taxon>
        <taxon>Chaetomiaceae</taxon>
        <taxon>Parathielavia</taxon>
    </lineage>
</organism>
<evidence type="ECO:0000313" key="3">
    <source>
        <dbReference type="EMBL" id="KAK4099155.1"/>
    </source>
</evidence>
<evidence type="ECO:0000313" key="4">
    <source>
        <dbReference type="Proteomes" id="UP001305647"/>
    </source>
</evidence>
<dbReference type="SUPFAM" id="SSF54637">
    <property type="entry name" value="Thioesterase/thiol ester dehydrase-isomerase"/>
    <property type="match status" value="1"/>
</dbReference>
<evidence type="ECO:0000256" key="1">
    <source>
        <dbReference type="SAM" id="MobiDB-lite"/>
    </source>
</evidence>
<dbReference type="InterPro" id="IPR006683">
    <property type="entry name" value="Thioestr_dom"/>
</dbReference>
<proteinExistence type="predicted"/>
<comment type="caution">
    <text evidence="3">The sequence shown here is derived from an EMBL/GenBank/DDBJ whole genome shotgun (WGS) entry which is preliminary data.</text>
</comment>
<dbReference type="Gene3D" id="3.10.129.10">
    <property type="entry name" value="Hotdog Thioesterase"/>
    <property type="match status" value="1"/>
</dbReference>
<feature type="compositionally biased region" description="Basic and acidic residues" evidence="1">
    <location>
        <begin position="21"/>
        <end position="36"/>
    </location>
</feature>
<name>A0AAN6PZW2_9PEZI</name>
<dbReference type="Pfam" id="PF03061">
    <property type="entry name" value="4HBT"/>
    <property type="match status" value="1"/>
</dbReference>
<sequence length="252" mass="26546">MSTAQQLPHTPLAKPGSSPAARHDTKPALSSDLHRANQEANAAQIAYFRAIPWCAAHLSPPPGYRDAKLVIAQPLTRRLSATSEHSLISRVLNNPRAIPAYIIFYTAPPQSPTPTSSAPRPSPIQETHPGLIREVGALVALGPQLSSWAGVCHGGVVATLLDDAMAQIMVLNNESGVFATGGVPVVTSRLETRFLKPVRTGTAAQGANVVLVTARLVRVEGRKCLLEAEIKGEAGEVLARGESVFVALGGKL</sequence>
<dbReference type="InterPro" id="IPR029069">
    <property type="entry name" value="HotDog_dom_sf"/>
</dbReference>
<dbReference type="EMBL" id="MU863652">
    <property type="protein sequence ID" value="KAK4099155.1"/>
    <property type="molecule type" value="Genomic_DNA"/>
</dbReference>
<dbReference type="AlphaFoldDB" id="A0AAN6PZW2"/>
<reference evidence="3" key="1">
    <citation type="journal article" date="2023" name="Mol. Phylogenet. Evol.">
        <title>Genome-scale phylogeny and comparative genomics of the fungal order Sordariales.</title>
        <authorList>
            <person name="Hensen N."/>
            <person name="Bonometti L."/>
            <person name="Westerberg I."/>
            <person name="Brannstrom I.O."/>
            <person name="Guillou S."/>
            <person name="Cros-Aarteil S."/>
            <person name="Calhoun S."/>
            <person name="Haridas S."/>
            <person name="Kuo A."/>
            <person name="Mondo S."/>
            <person name="Pangilinan J."/>
            <person name="Riley R."/>
            <person name="LaButti K."/>
            <person name="Andreopoulos B."/>
            <person name="Lipzen A."/>
            <person name="Chen C."/>
            <person name="Yan M."/>
            <person name="Daum C."/>
            <person name="Ng V."/>
            <person name="Clum A."/>
            <person name="Steindorff A."/>
            <person name="Ohm R.A."/>
            <person name="Martin F."/>
            <person name="Silar P."/>
            <person name="Natvig D.O."/>
            <person name="Lalanne C."/>
            <person name="Gautier V."/>
            <person name="Ament-Velasquez S.L."/>
            <person name="Kruys A."/>
            <person name="Hutchinson M.I."/>
            <person name="Powell A.J."/>
            <person name="Barry K."/>
            <person name="Miller A.N."/>
            <person name="Grigoriev I.V."/>
            <person name="Debuchy R."/>
            <person name="Gladieux P."/>
            <person name="Hiltunen Thoren M."/>
            <person name="Johannesson H."/>
        </authorList>
    </citation>
    <scope>NUCLEOTIDE SEQUENCE</scope>
    <source>
        <strain evidence="3">CBS 757.83</strain>
    </source>
</reference>
<protein>
    <recommendedName>
        <fullName evidence="2">Thioesterase domain-containing protein</fullName>
    </recommendedName>
</protein>
<feature type="domain" description="Thioesterase" evidence="2">
    <location>
        <begin position="150"/>
        <end position="237"/>
    </location>
</feature>
<evidence type="ECO:0000259" key="2">
    <source>
        <dbReference type="Pfam" id="PF03061"/>
    </source>
</evidence>
<reference evidence="3" key="2">
    <citation type="submission" date="2023-05" db="EMBL/GenBank/DDBJ databases">
        <authorList>
            <consortium name="Lawrence Berkeley National Laboratory"/>
            <person name="Steindorff A."/>
            <person name="Hensen N."/>
            <person name="Bonometti L."/>
            <person name="Westerberg I."/>
            <person name="Brannstrom I.O."/>
            <person name="Guillou S."/>
            <person name="Cros-Aarteil S."/>
            <person name="Calhoun S."/>
            <person name="Haridas S."/>
            <person name="Kuo A."/>
            <person name="Mondo S."/>
            <person name="Pangilinan J."/>
            <person name="Riley R."/>
            <person name="Labutti K."/>
            <person name="Andreopoulos B."/>
            <person name="Lipzen A."/>
            <person name="Chen C."/>
            <person name="Yanf M."/>
            <person name="Daum C."/>
            <person name="Ng V."/>
            <person name="Clum A."/>
            <person name="Ohm R."/>
            <person name="Martin F."/>
            <person name="Silar P."/>
            <person name="Natvig D."/>
            <person name="Lalanne C."/>
            <person name="Gautier V."/>
            <person name="Ament-Velasquez S.L."/>
            <person name="Kruys A."/>
            <person name="Hutchinson M.I."/>
            <person name="Powell A.J."/>
            <person name="Barry K."/>
            <person name="Miller A.N."/>
            <person name="Grigoriev I.V."/>
            <person name="Debuchy R."/>
            <person name="Gladieux P."/>
            <person name="Thoren M.H."/>
            <person name="Johannesson H."/>
        </authorList>
    </citation>
    <scope>NUCLEOTIDE SEQUENCE</scope>
    <source>
        <strain evidence="3">CBS 757.83</strain>
    </source>
</reference>
<accession>A0AAN6PZW2</accession>
<dbReference type="CDD" id="cd03443">
    <property type="entry name" value="PaaI_thioesterase"/>
    <property type="match status" value="1"/>
</dbReference>
<keyword evidence="4" id="KW-1185">Reference proteome</keyword>
<dbReference type="PANTHER" id="PTHR47260">
    <property type="entry name" value="UPF0644 PROTEIN PB2B4.06"/>
    <property type="match status" value="1"/>
</dbReference>